<feature type="domain" description="Saposin B-type" evidence="3">
    <location>
        <begin position="102"/>
        <end position="174"/>
    </location>
</feature>
<dbReference type="EMBL" id="GL883010">
    <property type="protein sequence ID" value="EGG21956.1"/>
    <property type="molecule type" value="Genomic_DNA"/>
</dbReference>
<proteinExistence type="predicted"/>
<dbReference type="GeneID" id="14873865"/>
<evidence type="ECO:0000256" key="1">
    <source>
        <dbReference type="ARBA" id="ARBA00023157"/>
    </source>
</evidence>
<dbReference type="Proteomes" id="UP000007797">
    <property type="component" value="Unassembled WGS sequence"/>
</dbReference>
<evidence type="ECO:0000313" key="5">
    <source>
        <dbReference type="Proteomes" id="UP000007797"/>
    </source>
</evidence>
<dbReference type="AlphaFoldDB" id="F4PV48"/>
<evidence type="ECO:0000256" key="2">
    <source>
        <dbReference type="SAM" id="Phobius"/>
    </source>
</evidence>
<evidence type="ECO:0000313" key="4">
    <source>
        <dbReference type="EMBL" id="EGG21956.1"/>
    </source>
</evidence>
<dbReference type="InterPro" id="IPR008139">
    <property type="entry name" value="SaposinB_dom"/>
</dbReference>
<dbReference type="Gene3D" id="1.10.225.10">
    <property type="entry name" value="Saposin-like"/>
    <property type="match status" value="1"/>
</dbReference>
<keyword evidence="2" id="KW-0812">Transmembrane</keyword>
<keyword evidence="1" id="KW-1015">Disulfide bond</keyword>
<dbReference type="KEGG" id="dfa:DFA_01842"/>
<name>F4PV48_CACFS</name>
<sequence>MTIVSVKYLKSQSIIAQNCKLCKHIYIQLTTSIFSKYKKKENRAGMNRSSIVLTIVVMMTIFALFFTSTTQSRSITINDNNQKENIIDNIVFEQQADVGNFTDCLFCFDAVLETNRQYKKGSTFTEIYQSLIARCSKRHNYIPECIAYIKENEPTIWTMVDANEESICKQLGQCPL</sequence>
<gene>
    <name evidence="4" type="ORF">DFA_01842</name>
</gene>
<keyword evidence="5" id="KW-1185">Reference proteome</keyword>
<accession>F4PV48</accession>
<evidence type="ECO:0000259" key="3">
    <source>
        <dbReference type="SMART" id="SM00741"/>
    </source>
</evidence>
<organism evidence="4 5">
    <name type="scientific">Cavenderia fasciculata</name>
    <name type="common">Slime mold</name>
    <name type="synonym">Dictyostelium fasciculatum</name>
    <dbReference type="NCBI Taxonomy" id="261658"/>
    <lineage>
        <taxon>Eukaryota</taxon>
        <taxon>Amoebozoa</taxon>
        <taxon>Evosea</taxon>
        <taxon>Eumycetozoa</taxon>
        <taxon>Dictyostelia</taxon>
        <taxon>Acytosteliales</taxon>
        <taxon>Cavenderiaceae</taxon>
        <taxon>Cavenderia</taxon>
    </lineage>
</organism>
<feature type="transmembrane region" description="Helical" evidence="2">
    <location>
        <begin position="46"/>
        <end position="66"/>
    </location>
</feature>
<dbReference type="RefSeq" id="XP_004359807.1">
    <property type="nucleotide sequence ID" value="XM_004359750.1"/>
</dbReference>
<protein>
    <recommendedName>
        <fullName evidence="3">Saposin B-type domain-containing protein</fullName>
    </recommendedName>
</protein>
<dbReference type="SMART" id="SM00741">
    <property type="entry name" value="SapB"/>
    <property type="match status" value="1"/>
</dbReference>
<dbReference type="SUPFAM" id="SSF47862">
    <property type="entry name" value="Saposin"/>
    <property type="match status" value="1"/>
</dbReference>
<keyword evidence="2" id="KW-1133">Transmembrane helix</keyword>
<dbReference type="InterPro" id="IPR011001">
    <property type="entry name" value="Saposin-like"/>
</dbReference>
<keyword evidence="2" id="KW-0472">Membrane</keyword>
<reference evidence="5" key="1">
    <citation type="journal article" date="2011" name="Genome Res.">
        <title>Phylogeny-wide analysis of social amoeba genomes highlights ancient origins for complex intercellular communication.</title>
        <authorList>
            <person name="Heidel A.J."/>
            <person name="Lawal H.M."/>
            <person name="Felder M."/>
            <person name="Schilde C."/>
            <person name="Helps N.R."/>
            <person name="Tunggal B."/>
            <person name="Rivero F."/>
            <person name="John U."/>
            <person name="Schleicher M."/>
            <person name="Eichinger L."/>
            <person name="Platzer M."/>
            <person name="Noegel A.A."/>
            <person name="Schaap P."/>
            <person name="Gloeckner G."/>
        </authorList>
    </citation>
    <scope>NUCLEOTIDE SEQUENCE [LARGE SCALE GENOMIC DNA]</scope>
    <source>
        <strain evidence="5">SH3</strain>
    </source>
</reference>